<dbReference type="InterPro" id="IPR002110">
    <property type="entry name" value="Ankyrin_rpt"/>
</dbReference>
<feature type="repeat" description="ANK" evidence="3">
    <location>
        <begin position="43"/>
        <end position="75"/>
    </location>
</feature>
<dbReference type="PROSITE" id="PS50297">
    <property type="entry name" value="ANK_REP_REGION"/>
    <property type="match status" value="1"/>
</dbReference>
<sequence length="159" mass="17762">MEFFVNILQSSFNLSEQYKNSLIVECKSNDIIELLVPNGANINGNTPLHLAALLPNTEYAEILISHNAEINSLNKYGQTPLDIAVMRSKLEHGDFLKLHENRKNIFGSLNEESEMESLLIAHGEKKSANMGKLKRNSGVDIIFDYFFQNSNFGNSGITG</sequence>
<dbReference type="Gene3D" id="1.25.40.20">
    <property type="entry name" value="Ankyrin repeat-containing domain"/>
    <property type="match status" value="1"/>
</dbReference>
<evidence type="ECO:0000313" key="5">
    <source>
        <dbReference type="Proteomes" id="UP000001542"/>
    </source>
</evidence>
<keyword evidence="1" id="KW-0677">Repeat</keyword>
<dbReference type="PROSITE" id="PS50088">
    <property type="entry name" value="ANK_REPEAT"/>
    <property type="match status" value="1"/>
</dbReference>
<name>A2D8E2_TRIV3</name>
<organism evidence="4 5">
    <name type="scientific">Trichomonas vaginalis (strain ATCC PRA-98 / G3)</name>
    <dbReference type="NCBI Taxonomy" id="412133"/>
    <lineage>
        <taxon>Eukaryota</taxon>
        <taxon>Metamonada</taxon>
        <taxon>Parabasalia</taxon>
        <taxon>Trichomonadida</taxon>
        <taxon>Trichomonadidae</taxon>
        <taxon>Trichomonas</taxon>
    </lineage>
</organism>
<dbReference type="PANTHER" id="PTHR24134">
    <property type="entry name" value="ANKYRIN REPEAT-CONTAINING PROTEIN DDB_G0279043"/>
    <property type="match status" value="1"/>
</dbReference>
<proteinExistence type="predicted"/>
<evidence type="ECO:0000313" key="4">
    <source>
        <dbReference type="EMBL" id="EAY23191.1"/>
    </source>
</evidence>
<keyword evidence="2 3" id="KW-0040">ANK repeat</keyword>
<evidence type="ECO:0000256" key="2">
    <source>
        <dbReference type="ARBA" id="ARBA00023043"/>
    </source>
</evidence>
<dbReference type="OrthoDB" id="542841at2759"/>
<dbReference type="PANTHER" id="PTHR24134:SF9">
    <property type="entry name" value="ANKYRIN REPEAT AND SOCS BOX PROTEIN 8"/>
    <property type="match status" value="1"/>
</dbReference>
<dbReference type="InterPro" id="IPR036770">
    <property type="entry name" value="Ankyrin_rpt-contain_sf"/>
</dbReference>
<dbReference type="SMART" id="SM00248">
    <property type="entry name" value="ANK"/>
    <property type="match status" value="2"/>
</dbReference>
<dbReference type="VEuPathDB" id="TrichDB:TVAG_184970"/>
<reference evidence="4" key="1">
    <citation type="submission" date="2006-10" db="EMBL/GenBank/DDBJ databases">
        <authorList>
            <person name="Amadeo P."/>
            <person name="Zhao Q."/>
            <person name="Wortman J."/>
            <person name="Fraser-Liggett C."/>
            <person name="Carlton J."/>
        </authorList>
    </citation>
    <scope>NUCLEOTIDE SEQUENCE</scope>
    <source>
        <strain evidence="4">G3</strain>
    </source>
</reference>
<dbReference type="VEuPathDB" id="TrichDB:TVAGG3_0393470"/>
<dbReference type="SUPFAM" id="SSF48403">
    <property type="entry name" value="Ankyrin repeat"/>
    <property type="match status" value="1"/>
</dbReference>
<dbReference type="KEGG" id="tva:5468758"/>
<evidence type="ECO:0000256" key="3">
    <source>
        <dbReference type="PROSITE-ProRule" id="PRU00023"/>
    </source>
</evidence>
<dbReference type="Pfam" id="PF12796">
    <property type="entry name" value="Ank_2"/>
    <property type="match status" value="1"/>
</dbReference>
<dbReference type="Proteomes" id="UP000001542">
    <property type="component" value="Unassembled WGS sequence"/>
</dbReference>
<dbReference type="EMBL" id="DS113179">
    <property type="protein sequence ID" value="EAY23191.1"/>
    <property type="molecule type" value="Genomic_DNA"/>
</dbReference>
<reference evidence="4" key="2">
    <citation type="journal article" date="2007" name="Science">
        <title>Draft genome sequence of the sexually transmitted pathogen Trichomonas vaginalis.</title>
        <authorList>
            <person name="Carlton J.M."/>
            <person name="Hirt R.P."/>
            <person name="Silva J.C."/>
            <person name="Delcher A.L."/>
            <person name="Schatz M."/>
            <person name="Zhao Q."/>
            <person name="Wortman J.R."/>
            <person name="Bidwell S.L."/>
            <person name="Alsmark U.C.M."/>
            <person name="Besteiro S."/>
            <person name="Sicheritz-Ponten T."/>
            <person name="Noel C.J."/>
            <person name="Dacks J.B."/>
            <person name="Foster P.G."/>
            <person name="Simillion C."/>
            <person name="Van de Peer Y."/>
            <person name="Miranda-Saavedra D."/>
            <person name="Barton G.J."/>
            <person name="Westrop G.D."/>
            <person name="Mueller S."/>
            <person name="Dessi D."/>
            <person name="Fiori P.L."/>
            <person name="Ren Q."/>
            <person name="Paulsen I."/>
            <person name="Zhang H."/>
            <person name="Bastida-Corcuera F.D."/>
            <person name="Simoes-Barbosa A."/>
            <person name="Brown M.T."/>
            <person name="Hayes R.D."/>
            <person name="Mukherjee M."/>
            <person name="Okumura C.Y."/>
            <person name="Schneider R."/>
            <person name="Smith A.J."/>
            <person name="Vanacova S."/>
            <person name="Villalvazo M."/>
            <person name="Haas B.J."/>
            <person name="Pertea M."/>
            <person name="Feldblyum T.V."/>
            <person name="Utterback T.R."/>
            <person name="Shu C.L."/>
            <person name="Osoegawa K."/>
            <person name="de Jong P.J."/>
            <person name="Hrdy I."/>
            <person name="Horvathova L."/>
            <person name="Zubacova Z."/>
            <person name="Dolezal P."/>
            <person name="Malik S.B."/>
            <person name="Logsdon J.M. Jr."/>
            <person name="Henze K."/>
            <person name="Gupta A."/>
            <person name="Wang C.C."/>
            <person name="Dunne R.L."/>
            <person name="Upcroft J.A."/>
            <person name="Upcroft P."/>
            <person name="White O."/>
            <person name="Salzberg S.L."/>
            <person name="Tang P."/>
            <person name="Chiu C.-H."/>
            <person name="Lee Y.-S."/>
            <person name="Embley T.M."/>
            <person name="Coombs G.H."/>
            <person name="Mottram J.C."/>
            <person name="Tachezy J."/>
            <person name="Fraser-Liggett C.M."/>
            <person name="Johnson P.J."/>
        </authorList>
    </citation>
    <scope>NUCLEOTIDE SEQUENCE [LARGE SCALE GENOMIC DNA]</scope>
    <source>
        <strain evidence="4">G3</strain>
    </source>
</reference>
<protein>
    <submittedName>
        <fullName evidence="4">Ankyrin repeat protein, putative</fullName>
    </submittedName>
</protein>
<dbReference type="AlphaFoldDB" id="A2D8E2"/>
<evidence type="ECO:0000256" key="1">
    <source>
        <dbReference type="ARBA" id="ARBA00022737"/>
    </source>
</evidence>
<dbReference type="SMR" id="A2D8E2"/>
<accession>A2D8E2</accession>
<keyword evidence="5" id="KW-1185">Reference proteome</keyword>
<dbReference type="STRING" id="5722.A2D8E2"/>
<dbReference type="InParanoid" id="A2D8E2"/>
<dbReference type="RefSeq" id="XP_001584177.1">
    <property type="nucleotide sequence ID" value="XM_001584127.1"/>
</dbReference>
<gene>
    <name evidence="4" type="ORF">TVAG_184970</name>
</gene>